<dbReference type="InterPro" id="IPR054686">
    <property type="entry name" value="GSU3473-like"/>
</dbReference>
<comment type="caution">
    <text evidence="1">The sequence shown here is derived from an EMBL/GenBank/DDBJ whole genome shotgun (WGS) entry which is preliminary data.</text>
</comment>
<reference evidence="1 2" key="1">
    <citation type="submission" date="2020-12" db="EMBL/GenBank/DDBJ databases">
        <title>Geomonas sp. Red259, isolated from paddy soil.</title>
        <authorList>
            <person name="Xu Z."/>
            <person name="Zhang Z."/>
            <person name="Masuda Y."/>
            <person name="Itoh H."/>
            <person name="Senoo K."/>
        </authorList>
    </citation>
    <scope>NUCLEOTIDE SEQUENCE [LARGE SCALE GENOMIC DNA]</scope>
    <source>
        <strain evidence="1 2">Red259</strain>
    </source>
</reference>
<dbReference type="RefSeq" id="WP_199394359.1">
    <property type="nucleotide sequence ID" value="NZ_JAEMHK010000004.1"/>
</dbReference>
<proteinExistence type="predicted"/>
<sequence>MLIQVSYDDNKYDYVKDFMLEKLIQSGAIASFKRRSGWVRIGVDPVRAPRRKPYIGEERRGAAA</sequence>
<dbReference type="EMBL" id="JAEMHK010000004">
    <property type="protein sequence ID" value="MBJ6799842.1"/>
    <property type="molecule type" value="Genomic_DNA"/>
</dbReference>
<keyword evidence="2" id="KW-1185">Reference proteome</keyword>
<protein>
    <submittedName>
        <fullName evidence="1">Uncharacterized protein</fullName>
    </submittedName>
</protein>
<name>A0ABS0YPE6_9BACT</name>
<accession>A0ABS0YPE6</accession>
<evidence type="ECO:0000313" key="1">
    <source>
        <dbReference type="EMBL" id="MBJ6799842.1"/>
    </source>
</evidence>
<evidence type="ECO:0000313" key="2">
    <source>
        <dbReference type="Proteomes" id="UP000641025"/>
    </source>
</evidence>
<dbReference type="Proteomes" id="UP000641025">
    <property type="component" value="Unassembled WGS sequence"/>
</dbReference>
<gene>
    <name evidence="1" type="ORF">JFN90_06785</name>
</gene>
<organism evidence="1 2">
    <name type="scientific">Geomonas propionica</name>
    <dbReference type="NCBI Taxonomy" id="2798582"/>
    <lineage>
        <taxon>Bacteria</taxon>
        <taxon>Pseudomonadati</taxon>
        <taxon>Thermodesulfobacteriota</taxon>
        <taxon>Desulfuromonadia</taxon>
        <taxon>Geobacterales</taxon>
        <taxon>Geobacteraceae</taxon>
        <taxon>Geomonas</taxon>
    </lineage>
</organism>
<dbReference type="NCBIfam" id="NF045719">
    <property type="entry name" value="GSU3473_fam"/>
    <property type="match status" value="1"/>
</dbReference>